<evidence type="ECO:0000256" key="4">
    <source>
        <dbReference type="ARBA" id="ARBA00022741"/>
    </source>
</evidence>
<comment type="similarity">
    <text evidence="1 9">Belongs to the class-I aminoacyl-tRNA synthetase family.</text>
</comment>
<comment type="caution">
    <text evidence="10">The sequence shown here is derived from an EMBL/GenBank/DDBJ whole genome shotgun (WGS) entry which is preliminary data.</text>
</comment>
<keyword evidence="3 9" id="KW-0436">Ligase</keyword>
<dbReference type="InterPro" id="IPR001412">
    <property type="entry name" value="aa-tRNA-synth_I_CS"/>
</dbReference>
<reference evidence="11" key="1">
    <citation type="journal article" date="2019" name="Int. J. Syst. Evol. Microbiol.">
        <title>The Global Catalogue of Microorganisms (GCM) 10K type strain sequencing project: providing services to taxonomists for standard genome sequencing and annotation.</title>
        <authorList>
            <consortium name="The Broad Institute Genomics Platform"/>
            <consortium name="The Broad Institute Genome Sequencing Center for Infectious Disease"/>
            <person name="Wu L."/>
            <person name="Ma J."/>
        </authorList>
    </citation>
    <scope>NUCLEOTIDE SEQUENCE [LARGE SCALE GENOMIC DNA]</scope>
    <source>
        <strain evidence="11">CCTCC AB 2017081</strain>
    </source>
</reference>
<evidence type="ECO:0000256" key="9">
    <source>
        <dbReference type="RuleBase" id="RU363036"/>
    </source>
</evidence>
<name>A0ABV7Z5A7_9DEIO</name>
<evidence type="ECO:0000313" key="10">
    <source>
        <dbReference type="EMBL" id="MFC3831286.1"/>
    </source>
</evidence>
<dbReference type="PANTHER" id="PTHR43766">
    <property type="entry name" value="TRYPTOPHAN--TRNA LIGASE, MITOCHONDRIAL"/>
    <property type="match status" value="1"/>
</dbReference>
<dbReference type="CDD" id="cd00806">
    <property type="entry name" value="TrpRS_core"/>
    <property type="match status" value="1"/>
</dbReference>
<dbReference type="SUPFAM" id="SSF52374">
    <property type="entry name" value="Nucleotidylyl transferase"/>
    <property type="match status" value="1"/>
</dbReference>
<dbReference type="InterPro" id="IPR002306">
    <property type="entry name" value="Trp-tRNA-ligase"/>
</dbReference>
<evidence type="ECO:0000256" key="6">
    <source>
        <dbReference type="ARBA" id="ARBA00022917"/>
    </source>
</evidence>
<keyword evidence="11" id="KW-1185">Reference proteome</keyword>
<evidence type="ECO:0000256" key="8">
    <source>
        <dbReference type="NCBIfam" id="TIGR00233"/>
    </source>
</evidence>
<keyword evidence="4 9" id="KW-0547">Nucleotide-binding</keyword>
<keyword evidence="6 9" id="KW-0648">Protein biosynthesis</keyword>
<accession>A0ABV7Z5A7</accession>
<evidence type="ECO:0000256" key="7">
    <source>
        <dbReference type="ARBA" id="ARBA00023146"/>
    </source>
</evidence>
<dbReference type="PANTHER" id="PTHR43766:SF1">
    <property type="entry name" value="TRYPTOPHAN--TRNA LIGASE, MITOCHONDRIAL"/>
    <property type="match status" value="1"/>
</dbReference>
<sequence>MTTADVPAPRPRLLTGDRPTAPLHIGHYAGSLRIRVALQREYETFVLIADVQALTDHFEQPKKVRDNVLEVMLDYLAVGLDPAHVSFVLQSQVPELAELTVYFLNLVTVSHLRQNPTVKTEIVQKGYGEAVPAGFFVYPVSQAADITAFGATLVPVGDDQLPMIEQTREIVRRFGHLYAPILVEPQAVVGRVPRLPGLDGRAKMSKSLGNAIFLSDGADEVRRKVMGMYTDPLHVRAADPGTVKGNPVFAYLDAFDPDGAGVQALKDHYTRGGLGDMTVKRHLVDVLEDVLAPIRERRAESAADPASVWAILRAGTQRGQEVVAQTMHAVRGAMNLTSLEAAGNGPRGWAPSYPAEPD</sequence>
<dbReference type="Gene3D" id="1.10.240.10">
    <property type="entry name" value="Tyrosyl-Transfer RNA Synthetase"/>
    <property type="match status" value="1"/>
</dbReference>
<evidence type="ECO:0000256" key="2">
    <source>
        <dbReference type="ARBA" id="ARBA00013161"/>
    </source>
</evidence>
<dbReference type="EC" id="6.1.1.2" evidence="2 8"/>
<dbReference type="PRINTS" id="PR01039">
    <property type="entry name" value="TRNASYNTHTRP"/>
</dbReference>
<dbReference type="Gene3D" id="3.40.50.620">
    <property type="entry name" value="HUPs"/>
    <property type="match status" value="1"/>
</dbReference>
<evidence type="ECO:0000256" key="1">
    <source>
        <dbReference type="ARBA" id="ARBA00005594"/>
    </source>
</evidence>
<dbReference type="Proteomes" id="UP001595803">
    <property type="component" value="Unassembled WGS sequence"/>
</dbReference>
<dbReference type="InterPro" id="IPR050203">
    <property type="entry name" value="Trp-tRNA_synthetase"/>
</dbReference>
<protein>
    <recommendedName>
        <fullName evidence="2 8">Tryptophan--tRNA ligase</fullName>
        <ecNumber evidence="2 8">6.1.1.2</ecNumber>
    </recommendedName>
</protein>
<keyword evidence="7 9" id="KW-0030">Aminoacyl-tRNA synthetase</keyword>
<dbReference type="EMBL" id="JBHRZG010000001">
    <property type="protein sequence ID" value="MFC3831286.1"/>
    <property type="molecule type" value="Genomic_DNA"/>
</dbReference>
<evidence type="ECO:0000313" key="11">
    <source>
        <dbReference type="Proteomes" id="UP001595803"/>
    </source>
</evidence>
<gene>
    <name evidence="10" type="primary">trpS</name>
    <name evidence="10" type="ORF">ACFOSB_00225</name>
</gene>
<dbReference type="NCBIfam" id="TIGR00233">
    <property type="entry name" value="trpS"/>
    <property type="match status" value="1"/>
</dbReference>
<keyword evidence="5 9" id="KW-0067">ATP-binding</keyword>
<dbReference type="RefSeq" id="WP_322473219.1">
    <property type="nucleotide sequence ID" value="NZ_JBHRZG010000001.1"/>
</dbReference>
<dbReference type="InterPro" id="IPR002305">
    <property type="entry name" value="aa-tRNA-synth_Ic"/>
</dbReference>
<evidence type="ECO:0000256" key="3">
    <source>
        <dbReference type="ARBA" id="ARBA00022598"/>
    </source>
</evidence>
<dbReference type="GO" id="GO:0004830">
    <property type="term" value="F:tryptophan-tRNA ligase activity"/>
    <property type="evidence" value="ECO:0007669"/>
    <property type="project" value="UniProtKB-EC"/>
</dbReference>
<dbReference type="PROSITE" id="PS00178">
    <property type="entry name" value="AA_TRNA_LIGASE_I"/>
    <property type="match status" value="1"/>
</dbReference>
<dbReference type="Pfam" id="PF00579">
    <property type="entry name" value="tRNA-synt_1b"/>
    <property type="match status" value="1"/>
</dbReference>
<dbReference type="InterPro" id="IPR014729">
    <property type="entry name" value="Rossmann-like_a/b/a_fold"/>
</dbReference>
<organism evidence="10 11">
    <name type="scientific">Deinococcus rufus</name>
    <dbReference type="NCBI Taxonomy" id="2136097"/>
    <lineage>
        <taxon>Bacteria</taxon>
        <taxon>Thermotogati</taxon>
        <taxon>Deinococcota</taxon>
        <taxon>Deinococci</taxon>
        <taxon>Deinococcales</taxon>
        <taxon>Deinococcaceae</taxon>
        <taxon>Deinococcus</taxon>
    </lineage>
</organism>
<proteinExistence type="inferred from homology"/>
<evidence type="ECO:0000256" key="5">
    <source>
        <dbReference type="ARBA" id="ARBA00022840"/>
    </source>
</evidence>